<sequence length="378" mass="42172">MSRDRPICVIIRFAHKLPALRSLTINSDITIHSDMTIDSDLTITSLSLQAVLSTFPTLTSLTLGCVYVTHMLAFRMILAALPALRKLSLEDVKWWHHRGNDGFSSYSSDVYPIPPLTHLAWSRAEFWWDSLHAAKSAAVLTCLLRAVCQSIEYVSVEDLQGEIIEQAASHMSGSLVLPRLSTIKLLQVVDEPDNFDGMGYPIPKDDLTDVLRRQKSFLDTIMPAEHLRSVTIAFKYTHSASPAPSRSLNALLRGFEEISTDLEDSLTTPSLERLEAVEFELQEVRPSPNPSVESLHLLVTSLLSSMEATFPRLRARGLLDVKFVMAIGELMCTVPPSRTDQRPRTDALLGGDVPTHYRVDRGVLQATPIPEHDLHPFQ</sequence>
<organism evidence="1 2">
    <name type="scientific">Lentinus brumalis</name>
    <dbReference type="NCBI Taxonomy" id="2498619"/>
    <lineage>
        <taxon>Eukaryota</taxon>
        <taxon>Fungi</taxon>
        <taxon>Dikarya</taxon>
        <taxon>Basidiomycota</taxon>
        <taxon>Agaricomycotina</taxon>
        <taxon>Agaricomycetes</taxon>
        <taxon>Polyporales</taxon>
        <taxon>Polyporaceae</taxon>
        <taxon>Lentinus</taxon>
    </lineage>
</organism>
<dbReference type="Gene3D" id="3.80.10.10">
    <property type="entry name" value="Ribonuclease Inhibitor"/>
    <property type="match status" value="1"/>
</dbReference>
<evidence type="ECO:0000313" key="1">
    <source>
        <dbReference type="EMBL" id="RDX45566.1"/>
    </source>
</evidence>
<evidence type="ECO:0008006" key="3">
    <source>
        <dbReference type="Google" id="ProtNLM"/>
    </source>
</evidence>
<keyword evidence="2" id="KW-1185">Reference proteome</keyword>
<dbReference type="AlphaFoldDB" id="A0A371CZ57"/>
<reference evidence="1 2" key="1">
    <citation type="journal article" date="2018" name="Biotechnol. Biofuels">
        <title>Integrative visual omics of the white-rot fungus Polyporus brumalis exposes the biotechnological potential of its oxidative enzymes for delignifying raw plant biomass.</title>
        <authorList>
            <person name="Miyauchi S."/>
            <person name="Rancon A."/>
            <person name="Drula E."/>
            <person name="Hage H."/>
            <person name="Chaduli D."/>
            <person name="Favel A."/>
            <person name="Grisel S."/>
            <person name="Henrissat B."/>
            <person name="Herpoel-Gimbert I."/>
            <person name="Ruiz-Duenas F.J."/>
            <person name="Chevret D."/>
            <person name="Hainaut M."/>
            <person name="Lin J."/>
            <person name="Wang M."/>
            <person name="Pangilinan J."/>
            <person name="Lipzen A."/>
            <person name="Lesage-Meessen L."/>
            <person name="Navarro D."/>
            <person name="Riley R."/>
            <person name="Grigoriev I.V."/>
            <person name="Zhou S."/>
            <person name="Raouche S."/>
            <person name="Rosso M.N."/>
        </authorList>
    </citation>
    <scope>NUCLEOTIDE SEQUENCE [LARGE SCALE GENOMIC DNA]</scope>
    <source>
        <strain evidence="1 2">BRFM 1820</strain>
    </source>
</reference>
<dbReference type="InterPro" id="IPR032675">
    <property type="entry name" value="LRR_dom_sf"/>
</dbReference>
<protein>
    <recommendedName>
        <fullName evidence="3">F-box domain-containing protein</fullName>
    </recommendedName>
</protein>
<name>A0A371CZ57_9APHY</name>
<evidence type="ECO:0000313" key="2">
    <source>
        <dbReference type="Proteomes" id="UP000256964"/>
    </source>
</evidence>
<dbReference type="Proteomes" id="UP000256964">
    <property type="component" value="Unassembled WGS sequence"/>
</dbReference>
<proteinExistence type="predicted"/>
<accession>A0A371CZ57</accession>
<dbReference type="EMBL" id="KZ857436">
    <property type="protein sequence ID" value="RDX45566.1"/>
    <property type="molecule type" value="Genomic_DNA"/>
</dbReference>
<gene>
    <name evidence="1" type="ORF">OH76DRAFT_1407955</name>
</gene>